<reference evidence="4 5" key="1">
    <citation type="submission" date="2018-11" db="EMBL/GenBank/DDBJ databases">
        <title>Genomic Encyclopedia of Type Strains, Phase IV (KMG-IV): sequencing the most valuable type-strain genomes for metagenomic binning, comparative biology and taxonomic classification.</title>
        <authorList>
            <person name="Goeker M."/>
        </authorList>
    </citation>
    <scope>NUCLEOTIDE SEQUENCE [LARGE SCALE GENOMIC DNA]</scope>
    <source>
        <strain evidence="4 5">DSM 101684</strain>
    </source>
</reference>
<feature type="transmembrane region" description="Helical" evidence="2">
    <location>
        <begin position="34"/>
        <end position="52"/>
    </location>
</feature>
<dbReference type="PANTHER" id="PTHR38687:SF1">
    <property type="entry name" value="CELL DIVISION PROTEIN DEDD"/>
    <property type="match status" value="1"/>
</dbReference>
<feature type="compositionally biased region" description="Low complexity" evidence="1">
    <location>
        <begin position="154"/>
        <end position="174"/>
    </location>
</feature>
<dbReference type="AlphaFoldDB" id="A0A3N4UYZ0"/>
<feature type="compositionally biased region" description="Low complexity" evidence="1">
    <location>
        <begin position="102"/>
        <end position="111"/>
    </location>
</feature>
<feature type="region of interest" description="Disordered" evidence="1">
    <location>
        <begin position="87"/>
        <end position="194"/>
    </location>
</feature>
<evidence type="ECO:0000256" key="2">
    <source>
        <dbReference type="SAM" id="Phobius"/>
    </source>
</evidence>
<name>A0A3N4UYZ0_9BURK</name>
<dbReference type="EMBL" id="RKQL01000001">
    <property type="protein sequence ID" value="RPE72779.1"/>
    <property type="molecule type" value="Genomic_DNA"/>
</dbReference>
<gene>
    <name evidence="4" type="ORF">EDC62_0482</name>
</gene>
<dbReference type="GO" id="GO:0032153">
    <property type="term" value="C:cell division site"/>
    <property type="evidence" value="ECO:0007669"/>
    <property type="project" value="TreeGrafter"/>
</dbReference>
<organism evidence="4 5">
    <name type="scientific">Tibeticola sediminis</name>
    <dbReference type="NCBI Taxonomy" id="1917811"/>
    <lineage>
        <taxon>Bacteria</taxon>
        <taxon>Pseudomonadati</taxon>
        <taxon>Pseudomonadota</taxon>
        <taxon>Betaproteobacteria</taxon>
        <taxon>Burkholderiales</taxon>
        <taxon>Comamonadaceae</taxon>
        <taxon>Tibeticola</taxon>
    </lineage>
</organism>
<feature type="domain" description="SPOR" evidence="3">
    <location>
        <begin position="209"/>
        <end position="287"/>
    </location>
</feature>
<dbReference type="PROSITE" id="PS51724">
    <property type="entry name" value="SPOR"/>
    <property type="match status" value="1"/>
</dbReference>
<protein>
    <submittedName>
        <fullName evidence="4">DedD protein</fullName>
    </submittedName>
</protein>
<dbReference type="GO" id="GO:0032506">
    <property type="term" value="P:cytokinetic process"/>
    <property type="evidence" value="ECO:0007669"/>
    <property type="project" value="TreeGrafter"/>
</dbReference>
<dbReference type="InterPro" id="IPR052521">
    <property type="entry name" value="Cell_div_SPOR-domain"/>
</dbReference>
<dbReference type="SUPFAM" id="SSF110997">
    <property type="entry name" value="Sporulation related repeat"/>
    <property type="match status" value="1"/>
</dbReference>
<keyword evidence="5" id="KW-1185">Reference proteome</keyword>
<proteinExistence type="predicted"/>
<evidence type="ECO:0000313" key="4">
    <source>
        <dbReference type="EMBL" id="RPE72779.1"/>
    </source>
</evidence>
<dbReference type="Pfam" id="PF05036">
    <property type="entry name" value="SPOR"/>
    <property type="match status" value="1"/>
</dbReference>
<dbReference type="PANTHER" id="PTHR38687">
    <property type="entry name" value="CELL DIVISION PROTEIN DEDD-RELATED"/>
    <property type="match status" value="1"/>
</dbReference>
<keyword evidence="2" id="KW-0812">Transmembrane</keyword>
<evidence type="ECO:0000313" key="5">
    <source>
        <dbReference type="Proteomes" id="UP000272193"/>
    </source>
</evidence>
<evidence type="ECO:0000259" key="3">
    <source>
        <dbReference type="PROSITE" id="PS51724"/>
    </source>
</evidence>
<feature type="compositionally biased region" description="Low complexity" evidence="1">
    <location>
        <begin position="125"/>
        <end position="146"/>
    </location>
</feature>
<dbReference type="RefSeq" id="WP_124220070.1">
    <property type="nucleotide sequence ID" value="NZ_RKQL01000001.1"/>
</dbReference>
<keyword evidence="2" id="KW-0472">Membrane</keyword>
<dbReference type="OrthoDB" id="9181370at2"/>
<dbReference type="GO" id="GO:0042834">
    <property type="term" value="F:peptidoglycan binding"/>
    <property type="evidence" value="ECO:0007669"/>
    <property type="project" value="InterPro"/>
</dbReference>
<dbReference type="InterPro" id="IPR007730">
    <property type="entry name" value="SPOR-like_dom"/>
</dbReference>
<dbReference type="Gene3D" id="3.30.70.1070">
    <property type="entry name" value="Sporulation related repeat"/>
    <property type="match status" value="1"/>
</dbReference>
<dbReference type="GO" id="GO:0030428">
    <property type="term" value="C:cell septum"/>
    <property type="evidence" value="ECO:0007669"/>
    <property type="project" value="TreeGrafter"/>
</dbReference>
<keyword evidence="2" id="KW-1133">Transmembrane helix</keyword>
<dbReference type="Proteomes" id="UP000272193">
    <property type="component" value="Unassembled WGS sequence"/>
</dbReference>
<sequence length="287" mass="29189">MPLPKFSFPGSRGRAEAPAADSVEALRRRARQRLIGAIVLVLVAVIGFPLVFDTQPRPVKVDLPIIIPDRNQVPPLRVQPASAATAAVMASSSGGPRRDSEAAPLSAQAALDAKETLVETPRPKPAASAPVPASAPASAPAAASPRPAAPAPAPAASKPAAATAKPASQPSSRPSAPPKPEPAKSSAADEAARARALLEGKSSAAPAAAAASARYVVQVGAFSDAAKAREVRLKVEKAGLVTYTQVVETAEGKRIRVRVGPYADRAAADHAAERIRSLGLSAAILTL</sequence>
<accession>A0A3N4UYZ0</accession>
<comment type="caution">
    <text evidence="4">The sequence shown here is derived from an EMBL/GenBank/DDBJ whole genome shotgun (WGS) entry which is preliminary data.</text>
</comment>
<dbReference type="InterPro" id="IPR036680">
    <property type="entry name" value="SPOR-like_sf"/>
</dbReference>
<evidence type="ECO:0000256" key="1">
    <source>
        <dbReference type="SAM" id="MobiDB-lite"/>
    </source>
</evidence>